<organism evidence="1 2">
    <name type="scientific">Nostoc punctiforme NIES-2108</name>
    <dbReference type="NCBI Taxonomy" id="1356359"/>
    <lineage>
        <taxon>Bacteria</taxon>
        <taxon>Bacillati</taxon>
        <taxon>Cyanobacteriota</taxon>
        <taxon>Cyanophyceae</taxon>
        <taxon>Nostocales</taxon>
        <taxon>Nostocaceae</taxon>
        <taxon>Nostoc</taxon>
    </lineage>
</organism>
<protein>
    <submittedName>
        <fullName evidence="1">Uncharacterized protein</fullName>
    </submittedName>
</protein>
<proteinExistence type="predicted"/>
<comment type="caution">
    <text evidence="1">The sequence shown here is derived from an EMBL/GenBank/DDBJ whole genome shotgun (WGS) entry which is preliminary data.</text>
</comment>
<accession>A0A367R5R3</accession>
<evidence type="ECO:0000313" key="2">
    <source>
        <dbReference type="Proteomes" id="UP000252085"/>
    </source>
</evidence>
<name>A0A367R5R3_NOSPU</name>
<evidence type="ECO:0000313" key="1">
    <source>
        <dbReference type="EMBL" id="RCJ31250.1"/>
    </source>
</evidence>
<dbReference type="Proteomes" id="UP000252085">
    <property type="component" value="Unassembled WGS sequence"/>
</dbReference>
<gene>
    <name evidence="1" type="ORF">A6769_31335</name>
</gene>
<dbReference type="AlphaFoldDB" id="A0A367R5R3"/>
<reference evidence="1 2" key="1">
    <citation type="submission" date="2016-04" db="EMBL/GenBank/DDBJ databases">
        <authorList>
            <person name="Evans L.H."/>
            <person name="Alamgir A."/>
            <person name="Owens N."/>
            <person name="Weber N.D."/>
            <person name="Virtaneva K."/>
            <person name="Barbian K."/>
            <person name="Babar A."/>
            <person name="Rosenke K."/>
        </authorList>
    </citation>
    <scope>NUCLEOTIDE SEQUENCE [LARGE SCALE GENOMIC DNA]</scope>
    <source>
        <strain evidence="1">NIES-2108</strain>
    </source>
</reference>
<sequence>MKNHGFSKLVTFLNRLEQEKISYTLAHHRDETIMVNVAVAGERWEVEFFEDGSVEVERFVSSGEINGEEVFSELFAMYSEPESHSAKLTQNAKLASTT</sequence>
<dbReference type="EMBL" id="LXQE01000177">
    <property type="protein sequence ID" value="RCJ31250.1"/>
    <property type="molecule type" value="Genomic_DNA"/>
</dbReference>